<dbReference type="EMBL" id="CM055101">
    <property type="protein sequence ID" value="KAJ7540548.1"/>
    <property type="molecule type" value="Genomic_DNA"/>
</dbReference>
<keyword evidence="2" id="KW-1185">Reference proteome</keyword>
<sequence length="102" mass="11094">MGINIKRLTLLRCIRLFWVILIPICATLPSRTGARLLRATSEDDNAGQKTSGTTIQKTIQRGTIPPNEDITDGPKTDKSTAKNTKVGAHCSICQPVTASKFK</sequence>
<gene>
    <name evidence="1" type="ORF">O6H91_10G020700</name>
</gene>
<reference evidence="2" key="1">
    <citation type="journal article" date="2024" name="Proc. Natl. Acad. Sci. U.S.A.">
        <title>Extraordinary preservation of gene collinearity over three hundred million years revealed in homosporous lycophytes.</title>
        <authorList>
            <person name="Li C."/>
            <person name="Wickell D."/>
            <person name="Kuo L.Y."/>
            <person name="Chen X."/>
            <person name="Nie B."/>
            <person name="Liao X."/>
            <person name="Peng D."/>
            <person name="Ji J."/>
            <person name="Jenkins J."/>
            <person name="Williams M."/>
            <person name="Shu S."/>
            <person name="Plott C."/>
            <person name="Barry K."/>
            <person name="Rajasekar S."/>
            <person name="Grimwood J."/>
            <person name="Han X."/>
            <person name="Sun S."/>
            <person name="Hou Z."/>
            <person name="He W."/>
            <person name="Dai G."/>
            <person name="Sun C."/>
            <person name="Schmutz J."/>
            <person name="Leebens-Mack J.H."/>
            <person name="Li F.W."/>
            <person name="Wang L."/>
        </authorList>
    </citation>
    <scope>NUCLEOTIDE SEQUENCE [LARGE SCALE GENOMIC DNA]</scope>
    <source>
        <strain evidence="2">cv. PW_Plant_1</strain>
    </source>
</reference>
<comment type="caution">
    <text evidence="1">The sequence shown here is derived from an EMBL/GenBank/DDBJ whole genome shotgun (WGS) entry which is preliminary data.</text>
</comment>
<accession>A0ACC2CF70</accession>
<evidence type="ECO:0000313" key="1">
    <source>
        <dbReference type="EMBL" id="KAJ7540548.1"/>
    </source>
</evidence>
<dbReference type="Proteomes" id="UP001162992">
    <property type="component" value="Chromosome 10"/>
</dbReference>
<name>A0ACC2CF70_DIPCM</name>
<evidence type="ECO:0000313" key="2">
    <source>
        <dbReference type="Proteomes" id="UP001162992"/>
    </source>
</evidence>
<proteinExistence type="predicted"/>
<organism evidence="1 2">
    <name type="scientific">Diphasiastrum complanatum</name>
    <name type="common">Issler's clubmoss</name>
    <name type="synonym">Lycopodium complanatum</name>
    <dbReference type="NCBI Taxonomy" id="34168"/>
    <lineage>
        <taxon>Eukaryota</taxon>
        <taxon>Viridiplantae</taxon>
        <taxon>Streptophyta</taxon>
        <taxon>Embryophyta</taxon>
        <taxon>Tracheophyta</taxon>
        <taxon>Lycopodiopsida</taxon>
        <taxon>Lycopodiales</taxon>
        <taxon>Lycopodiaceae</taxon>
        <taxon>Lycopodioideae</taxon>
        <taxon>Diphasiastrum</taxon>
    </lineage>
</organism>
<protein>
    <submittedName>
        <fullName evidence="1">Uncharacterized protein</fullName>
    </submittedName>
</protein>